<dbReference type="PANTHER" id="PTHR21299">
    <property type="entry name" value="CYTIDYLATE KINASE/PANTOATE-BETA-ALANINE LIGASE"/>
    <property type="match status" value="1"/>
</dbReference>
<dbReference type="GO" id="GO:0006220">
    <property type="term" value="P:pyrimidine nucleotide metabolic process"/>
    <property type="evidence" value="ECO:0007669"/>
    <property type="project" value="UniProtKB-UniRule"/>
</dbReference>
<dbReference type="EC" id="2.7.4.25" evidence="8"/>
<dbReference type="InterPro" id="IPR003136">
    <property type="entry name" value="Cytidylate_kin"/>
</dbReference>
<dbReference type="Pfam" id="PF02224">
    <property type="entry name" value="Cytidylate_kin"/>
    <property type="match status" value="1"/>
</dbReference>
<evidence type="ECO:0000313" key="10">
    <source>
        <dbReference type="EMBL" id="PLX19055.1"/>
    </source>
</evidence>
<dbReference type="CDD" id="cd02020">
    <property type="entry name" value="CMPK"/>
    <property type="match status" value="1"/>
</dbReference>
<keyword evidence="2 8" id="KW-0808">Transferase</keyword>
<evidence type="ECO:0000256" key="8">
    <source>
        <dbReference type="HAMAP-Rule" id="MF_00238"/>
    </source>
</evidence>
<proteinExistence type="inferred from homology"/>
<dbReference type="GO" id="GO:0036430">
    <property type="term" value="F:CMP kinase activity"/>
    <property type="evidence" value="ECO:0007669"/>
    <property type="project" value="RHEA"/>
</dbReference>
<dbReference type="HAMAP" id="MF_00238">
    <property type="entry name" value="Cytidyl_kinase_type1"/>
    <property type="match status" value="1"/>
</dbReference>
<dbReference type="Proteomes" id="UP000234857">
    <property type="component" value="Unassembled WGS sequence"/>
</dbReference>
<sequence>MNISVAIDGPAGSGKSTIAKILGKRLNFFYIDSGAFYRTVTLYFLRKKIDLEDTVAVENALEEMKLNVVPAEGAFNIYLDEELMQQQIRTRDVTFNVSPVSALMPVRERLNSIFRELSHTKSVIMEGRDIGTVVLPNASFKFFLNASVEERARRRLKELEEKGERHSLDDIKKQIERRDRLDSTREIAPLKKAADANEVDTTGMTIEEVVEEIMMDVEGETSR</sequence>
<dbReference type="Gene3D" id="3.40.50.300">
    <property type="entry name" value="P-loop containing nucleotide triphosphate hydrolases"/>
    <property type="match status" value="1"/>
</dbReference>
<evidence type="ECO:0000313" key="11">
    <source>
        <dbReference type="Proteomes" id="UP000234857"/>
    </source>
</evidence>
<evidence type="ECO:0000256" key="5">
    <source>
        <dbReference type="ARBA" id="ARBA00022840"/>
    </source>
</evidence>
<evidence type="ECO:0000256" key="7">
    <source>
        <dbReference type="ARBA" id="ARBA00048478"/>
    </source>
</evidence>
<evidence type="ECO:0000256" key="1">
    <source>
        <dbReference type="ARBA" id="ARBA00009427"/>
    </source>
</evidence>
<dbReference type="EMBL" id="PKTG01000042">
    <property type="protein sequence ID" value="PLX19055.1"/>
    <property type="molecule type" value="Genomic_DNA"/>
</dbReference>
<evidence type="ECO:0000256" key="6">
    <source>
        <dbReference type="ARBA" id="ARBA00047615"/>
    </source>
</evidence>
<dbReference type="PANTHER" id="PTHR21299:SF2">
    <property type="entry name" value="CYTIDYLATE KINASE"/>
    <property type="match status" value="1"/>
</dbReference>
<feature type="binding site" evidence="8">
    <location>
        <begin position="9"/>
        <end position="17"/>
    </location>
    <ligand>
        <name>ATP</name>
        <dbReference type="ChEBI" id="CHEBI:30616"/>
    </ligand>
</feature>
<name>A0A2N5ZK27_MUIH1</name>
<dbReference type="SUPFAM" id="SSF52540">
    <property type="entry name" value="P-loop containing nucleoside triphosphate hydrolases"/>
    <property type="match status" value="1"/>
</dbReference>
<organism evidence="10 11">
    <name type="scientific">Muiribacterium halophilum</name>
    <dbReference type="NCBI Taxonomy" id="2053465"/>
    <lineage>
        <taxon>Bacteria</taxon>
        <taxon>Candidatus Muiribacteriota</taxon>
        <taxon>Candidatus Muiribacteriia</taxon>
        <taxon>Candidatus Muiribacteriales</taxon>
        <taxon>Candidatus Muiribacteriaceae</taxon>
        <taxon>Candidatus Muiribacterium</taxon>
    </lineage>
</organism>
<comment type="catalytic activity">
    <reaction evidence="6 8">
        <text>dCMP + ATP = dCDP + ADP</text>
        <dbReference type="Rhea" id="RHEA:25094"/>
        <dbReference type="ChEBI" id="CHEBI:30616"/>
        <dbReference type="ChEBI" id="CHEBI:57566"/>
        <dbReference type="ChEBI" id="CHEBI:58593"/>
        <dbReference type="ChEBI" id="CHEBI:456216"/>
        <dbReference type="EC" id="2.7.4.25"/>
    </reaction>
</comment>
<dbReference type="NCBIfam" id="TIGR00017">
    <property type="entry name" value="cmk"/>
    <property type="match status" value="1"/>
</dbReference>
<dbReference type="AlphaFoldDB" id="A0A2N5ZK27"/>
<evidence type="ECO:0000256" key="3">
    <source>
        <dbReference type="ARBA" id="ARBA00022741"/>
    </source>
</evidence>
<evidence type="ECO:0000256" key="2">
    <source>
        <dbReference type="ARBA" id="ARBA00022679"/>
    </source>
</evidence>
<dbReference type="InterPro" id="IPR027417">
    <property type="entry name" value="P-loop_NTPase"/>
</dbReference>
<dbReference type="GO" id="GO:0005829">
    <property type="term" value="C:cytosol"/>
    <property type="evidence" value="ECO:0007669"/>
    <property type="project" value="TreeGrafter"/>
</dbReference>
<comment type="subcellular location">
    <subcellularLocation>
        <location evidence="8">Cytoplasm</location>
    </subcellularLocation>
</comment>
<dbReference type="InterPro" id="IPR011994">
    <property type="entry name" value="Cytidylate_kinase_dom"/>
</dbReference>
<protein>
    <recommendedName>
        <fullName evidence="8">Cytidylate kinase</fullName>
        <shortName evidence="8">CK</shortName>
        <ecNumber evidence="8">2.7.4.25</ecNumber>
    </recommendedName>
    <alternativeName>
        <fullName evidence="8">Cytidine monophosphate kinase</fullName>
        <shortName evidence="8">CMP kinase</shortName>
    </alternativeName>
</protein>
<dbReference type="GO" id="GO:0005524">
    <property type="term" value="F:ATP binding"/>
    <property type="evidence" value="ECO:0007669"/>
    <property type="project" value="UniProtKB-UniRule"/>
</dbReference>
<comment type="caution">
    <text evidence="10">The sequence shown here is derived from an EMBL/GenBank/DDBJ whole genome shotgun (WGS) entry which is preliminary data.</text>
</comment>
<reference evidence="10 11" key="1">
    <citation type="submission" date="2017-11" db="EMBL/GenBank/DDBJ databases">
        <title>Genome-resolved metagenomics identifies genetic mobility, metabolic interactions, and unexpected diversity in perchlorate-reducing communities.</title>
        <authorList>
            <person name="Barnum T.P."/>
            <person name="Figueroa I.A."/>
            <person name="Carlstrom C.I."/>
            <person name="Lucas L.N."/>
            <person name="Engelbrektson A.L."/>
            <person name="Coates J.D."/>
        </authorList>
    </citation>
    <scope>NUCLEOTIDE SEQUENCE [LARGE SCALE GENOMIC DNA]</scope>
    <source>
        <strain evidence="10">BM706</strain>
    </source>
</reference>
<keyword evidence="4 8" id="KW-0418">Kinase</keyword>
<dbReference type="GO" id="GO:0015949">
    <property type="term" value="P:nucleobase-containing small molecule interconversion"/>
    <property type="evidence" value="ECO:0007669"/>
    <property type="project" value="TreeGrafter"/>
</dbReference>
<accession>A0A2N5ZK27</accession>
<comment type="catalytic activity">
    <reaction evidence="7 8">
        <text>CMP + ATP = CDP + ADP</text>
        <dbReference type="Rhea" id="RHEA:11600"/>
        <dbReference type="ChEBI" id="CHEBI:30616"/>
        <dbReference type="ChEBI" id="CHEBI:58069"/>
        <dbReference type="ChEBI" id="CHEBI:60377"/>
        <dbReference type="ChEBI" id="CHEBI:456216"/>
        <dbReference type="EC" id="2.7.4.25"/>
    </reaction>
</comment>
<feature type="domain" description="Cytidylate kinase" evidence="9">
    <location>
        <begin position="5"/>
        <end position="217"/>
    </location>
</feature>
<gene>
    <name evidence="8" type="primary">cmk</name>
    <name evidence="10" type="ORF">C0601_02900</name>
</gene>
<keyword evidence="8" id="KW-0963">Cytoplasm</keyword>
<keyword evidence="3 8" id="KW-0547">Nucleotide-binding</keyword>
<evidence type="ECO:0000259" key="9">
    <source>
        <dbReference type="Pfam" id="PF02224"/>
    </source>
</evidence>
<dbReference type="GO" id="GO:0036431">
    <property type="term" value="F:dCMP kinase activity"/>
    <property type="evidence" value="ECO:0007669"/>
    <property type="project" value="InterPro"/>
</dbReference>
<comment type="similarity">
    <text evidence="1 8">Belongs to the cytidylate kinase family. Type 1 subfamily.</text>
</comment>
<keyword evidence="5 8" id="KW-0067">ATP-binding</keyword>
<evidence type="ECO:0000256" key="4">
    <source>
        <dbReference type="ARBA" id="ARBA00022777"/>
    </source>
</evidence>